<evidence type="ECO:0000256" key="8">
    <source>
        <dbReference type="ARBA" id="ARBA00023136"/>
    </source>
</evidence>
<dbReference type="GO" id="GO:0015386">
    <property type="term" value="F:potassium:proton antiporter activity"/>
    <property type="evidence" value="ECO:0007669"/>
    <property type="project" value="TreeGrafter"/>
</dbReference>
<feature type="transmembrane region" description="Helical" evidence="10">
    <location>
        <begin position="305"/>
        <end position="330"/>
    </location>
</feature>
<name>A0AAJ6BFG2_9BACT</name>
<keyword evidence="2 10" id="KW-0813">Transport</keyword>
<dbReference type="GO" id="GO:0098719">
    <property type="term" value="P:sodium ion import across plasma membrane"/>
    <property type="evidence" value="ECO:0007669"/>
    <property type="project" value="TreeGrafter"/>
</dbReference>
<evidence type="ECO:0000259" key="11">
    <source>
        <dbReference type="Pfam" id="PF00999"/>
    </source>
</evidence>
<evidence type="ECO:0000256" key="3">
    <source>
        <dbReference type="ARBA" id="ARBA00022475"/>
    </source>
</evidence>
<organism evidence="12 13">
    <name type="scientific">Candidatus Pseudobacter hemicellulosilyticus</name>
    <dbReference type="NCBI Taxonomy" id="3121375"/>
    <lineage>
        <taxon>Bacteria</taxon>
        <taxon>Pseudomonadati</taxon>
        <taxon>Bacteroidota</taxon>
        <taxon>Chitinophagia</taxon>
        <taxon>Chitinophagales</taxon>
        <taxon>Chitinophagaceae</taxon>
        <taxon>Pseudobacter</taxon>
    </lineage>
</organism>
<keyword evidence="5 10" id="KW-1133">Transmembrane helix</keyword>
<dbReference type="InterPro" id="IPR018422">
    <property type="entry name" value="Cation/H_exchanger_CPA1"/>
</dbReference>
<feature type="transmembrane region" description="Helical" evidence="10">
    <location>
        <begin position="236"/>
        <end position="253"/>
    </location>
</feature>
<gene>
    <name evidence="12" type="ORF">P0Y53_14320</name>
</gene>
<dbReference type="InterPro" id="IPR004705">
    <property type="entry name" value="Cation/H_exchanger_CPA1_bac"/>
</dbReference>
<evidence type="ECO:0000313" key="12">
    <source>
        <dbReference type="EMBL" id="WEK33664.1"/>
    </source>
</evidence>
<keyword evidence="7 10" id="KW-0406">Ion transport</keyword>
<proteinExistence type="inferred from homology"/>
<evidence type="ECO:0000256" key="2">
    <source>
        <dbReference type="ARBA" id="ARBA00022448"/>
    </source>
</evidence>
<keyword evidence="3 10" id="KW-1003">Cell membrane</keyword>
<evidence type="ECO:0000256" key="10">
    <source>
        <dbReference type="RuleBase" id="RU366002"/>
    </source>
</evidence>
<feature type="transmembrane region" description="Helical" evidence="10">
    <location>
        <begin position="383"/>
        <end position="407"/>
    </location>
</feature>
<evidence type="ECO:0000256" key="4">
    <source>
        <dbReference type="ARBA" id="ARBA00022692"/>
    </source>
</evidence>
<comment type="subcellular location">
    <subcellularLocation>
        <location evidence="1 10">Cell membrane</location>
        <topology evidence="1 10">Multi-pass membrane protein</topology>
    </subcellularLocation>
</comment>
<dbReference type="GO" id="GO:0005886">
    <property type="term" value="C:plasma membrane"/>
    <property type="evidence" value="ECO:0007669"/>
    <property type="project" value="UniProtKB-SubCell"/>
</dbReference>
<dbReference type="InterPro" id="IPR006153">
    <property type="entry name" value="Cation/H_exchanger_TM"/>
</dbReference>
<dbReference type="NCBIfam" id="TIGR00831">
    <property type="entry name" value="a_cpa1"/>
    <property type="match status" value="1"/>
</dbReference>
<feature type="transmembrane region" description="Helical" evidence="10">
    <location>
        <begin position="113"/>
        <end position="137"/>
    </location>
</feature>
<dbReference type="AlphaFoldDB" id="A0AAJ6BFG2"/>
<evidence type="ECO:0000256" key="5">
    <source>
        <dbReference type="ARBA" id="ARBA00022989"/>
    </source>
</evidence>
<comment type="similarity">
    <text evidence="10">Belongs to the monovalent cation:proton antiporter 1 (CPA1) transporter (TC 2.A.36) family.</text>
</comment>
<keyword evidence="9 10" id="KW-0739">Sodium transport</keyword>
<feature type="transmembrane region" description="Helical" evidence="10">
    <location>
        <begin position="182"/>
        <end position="202"/>
    </location>
</feature>
<evidence type="ECO:0000256" key="6">
    <source>
        <dbReference type="ARBA" id="ARBA00023053"/>
    </source>
</evidence>
<feature type="transmembrane region" description="Helical" evidence="10">
    <location>
        <begin position="55"/>
        <end position="72"/>
    </location>
</feature>
<dbReference type="GO" id="GO:0015385">
    <property type="term" value="F:sodium:proton antiporter activity"/>
    <property type="evidence" value="ECO:0007669"/>
    <property type="project" value="InterPro"/>
</dbReference>
<keyword evidence="6 10" id="KW-0915">Sodium</keyword>
<accession>A0AAJ6BFG2</accession>
<reference evidence="12" key="1">
    <citation type="submission" date="2023-03" db="EMBL/GenBank/DDBJ databases">
        <title>Andean soil-derived lignocellulolytic bacterial consortium as a source of novel taxa and putative plastic-active enzymes.</title>
        <authorList>
            <person name="Diaz-Garcia L."/>
            <person name="Chuvochina M."/>
            <person name="Feuerriegel G."/>
            <person name="Bunk B."/>
            <person name="Sproer C."/>
            <person name="Streit W.R."/>
            <person name="Rodriguez L.M."/>
            <person name="Overmann J."/>
            <person name="Jimenez D.J."/>
        </authorList>
    </citation>
    <scope>NUCLEOTIDE SEQUENCE</scope>
    <source>
        <strain evidence="12">MAG 7</strain>
    </source>
</reference>
<feature type="domain" description="Cation/H+ exchanger transmembrane" evidence="11">
    <location>
        <begin position="14"/>
        <end position="408"/>
    </location>
</feature>
<dbReference type="Proteomes" id="UP001220610">
    <property type="component" value="Chromosome"/>
</dbReference>
<dbReference type="Gene3D" id="6.10.140.1330">
    <property type="match status" value="1"/>
</dbReference>
<keyword evidence="8 10" id="KW-0472">Membrane</keyword>
<evidence type="ECO:0000256" key="1">
    <source>
        <dbReference type="ARBA" id="ARBA00004651"/>
    </source>
</evidence>
<dbReference type="EMBL" id="CP119311">
    <property type="protein sequence ID" value="WEK33664.1"/>
    <property type="molecule type" value="Genomic_DNA"/>
</dbReference>
<evidence type="ECO:0000256" key="7">
    <source>
        <dbReference type="ARBA" id="ARBA00023065"/>
    </source>
</evidence>
<feature type="transmembrane region" description="Helical" evidence="10">
    <location>
        <begin position="29"/>
        <end position="49"/>
    </location>
</feature>
<comment type="function">
    <text evidence="10">Na(+)/H(+) antiporter that extrudes sodium in exchange for external protons.</text>
</comment>
<feature type="transmembrane region" description="Helical" evidence="10">
    <location>
        <begin position="6"/>
        <end position="22"/>
    </location>
</feature>
<dbReference type="Pfam" id="PF00999">
    <property type="entry name" value="Na_H_Exchanger"/>
    <property type="match status" value="1"/>
</dbReference>
<keyword evidence="4 10" id="KW-0812">Transmembrane</keyword>
<sequence>MLEHFPYMLGMVMAIILLIMLANKLKVAYPVLLVLAGLLISVVPGIPPVHVEPDLIFFVFLPPLLYDAAWTISWKQLWFWRRIIGSFAFVVVFLTALSVAIVANHFIPGFTLALGFLLGGIVSPPDAVSAGAILKFVKVPKRMSSILEGESLLNDASSLIIVRFALIAVATGQFVWQEAALSFSWMLVGGVGIGLLVGWIFMKIHKLLPTDANMDIVLTLVTPYMMYLVAEELHSSGVLAVVCGGLFLSHHRHRFLSSSSRLRGLNVWSSFCFVLNGLVFLIIGLDLPEITEGLEGVSLSSAIGYGVLITGVLIVGRILSAYGAVLVTLIARNFITVADRRNPGYKVPLVLGWTGMRGVVSLAAALSIPVHLDDGTAFPQRNIILFITFIVILLTLLIQGLTLPALIRKVKLPEYDDFLPEEEADGHVRKKLAAHALRYLETTYPEELKSHPILQQMAQKWALNSQDLDVPPMGEESRLVYLDILAQQRQWLLDKNNARKDLDEEIVRKHLTYLDLEEEKLRFL</sequence>
<protein>
    <submittedName>
        <fullName evidence="12">Na+/H+ antiporter</fullName>
    </submittedName>
</protein>
<dbReference type="PANTHER" id="PTHR10110:SF86">
    <property type="entry name" value="SODIUM_HYDROGEN EXCHANGER 7"/>
    <property type="match status" value="1"/>
</dbReference>
<evidence type="ECO:0000256" key="9">
    <source>
        <dbReference type="ARBA" id="ARBA00023201"/>
    </source>
</evidence>
<feature type="transmembrane region" description="Helical" evidence="10">
    <location>
        <begin position="265"/>
        <end position="285"/>
    </location>
</feature>
<evidence type="ECO:0000313" key="13">
    <source>
        <dbReference type="Proteomes" id="UP001220610"/>
    </source>
</evidence>
<feature type="transmembrane region" description="Helical" evidence="10">
    <location>
        <begin position="84"/>
        <end position="107"/>
    </location>
</feature>
<dbReference type="PANTHER" id="PTHR10110">
    <property type="entry name" value="SODIUM/HYDROGEN EXCHANGER"/>
    <property type="match status" value="1"/>
</dbReference>
<feature type="transmembrane region" description="Helical" evidence="10">
    <location>
        <begin position="350"/>
        <end position="371"/>
    </location>
</feature>
<keyword evidence="10" id="KW-0050">Antiport</keyword>
<dbReference type="GO" id="GO:0051453">
    <property type="term" value="P:regulation of intracellular pH"/>
    <property type="evidence" value="ECO:0007669"/>
    <property type="project" value="TreeGrafter"/>
</dbReference>